<dbReference type="Gene3D" id="3.40.50.300">
    <property type="entry name" value="P-loop containing nucleotide triphosphate hydrolases"/>
    <property type="match status" value="1"/>
</dbReference>
<dbReference type="GO" id="GO:0005525">
    <property type="term" value="F:GTP binding"/>
    <property type="evidence" value="ECO:0007669"/>
    <property type="project" value="UniProtKB-KW"/>
</dbReference>
<dbReference type="InterPro" id="IPR027417">
    <property type="entry name" value="P-loop_NTPase"/>
</dbReference>
<keyword evidence="5 15" id="KW-0812">Transmembrane</keyword>
<dbReference type="InterPro" id="IPR050860">
    <property type="entry name" value="FeoB_GTPase"/>
</dbReference>
<evidence type="ECO:0000256" key="13">
    <source>
        <dbReference type="PIRSR" id="PIRSR603373-1"/>
    </source>
</evidence>
<evidence type="ECO:0000256" key="3">
    <source>
        <dbReference type="ARBA" id="ARBA00022475"/>
    </source>
</evidence>
<feature type="transmembrane region" description="Helical" evidence="15">
    <location>
        <begin position="677"/>
        <end position="695"/>
    </location>
</feature>
<dbReference type="InterPro" id="IPR011640">
    <property type="entry name" value="Fe2_transport_prot_B_C"/>
</dbReference>
<keyword evidence="4" id="KW-0410">Iron transport</keyword>
<feature type="binding site" evidence="14">
    <location>
        <position position="21"/>
    </location>
    <ligand>
        <name>Mg(2+)</name>
        <dbReference type="ChEBI" id="CHEBI:18420"/>
        <label>2</label>
    </ligand>
</feature>
<protein>
    <recommendedName>
        <fullName evidence="12">Ferrous iron transport protein B</fullName>
    </recommendedName>
</protein>
<evidence type="ECO:0000256" key="5">
    <source>
        <dbReference type="ARBA" id="ARBA00022692"/>
    </source>
</evidence>
<comment type="subcellular location">
    <subcellularLocation>
        <location evidence="1">Cell membrane</location>
        <topology evidence="1">Multi-pass membrane protein</topology>
    </subcellularLocation>
</comment>
<feature type="binding site" evidence="14">
    <location>
        <position position="24"/>
    </location>
    <ligand>
        <name>Mg(2+)</name>
        <dbReference type="ChEBI" id="CHEBI:18420"/>
        <label>2</label>
    </ligand>
</feature>
<keyword evidence="6 13" id="KW-0547">Nucleotide-binding</keyword>
<dbReference type="PANTHER" id="PTHR43185">
    <property type="entry name" value="FERROUS IRON TRANSPORT PROTEIN B"/>
    <property type="match status" value="1"/>
</dbReference>
<evidence type="ECO:0000256" key="11">
    <source>
        <dbReference type="ARBA" id="ARBA00023136"/>
    </source>
</evidence>
<evidence type="ECO:0000256" key="15">
    <source>
        <dbReference type="SAM" id="Phobius"/>
    </source>
</evidence>
<dbReference type="GO" id="GO:0046872">
    <property type="term" value="F:metal ion binding"/>
    <property type="evidence" value="ECO:0007669"/>
    <property type="project" value="UniProtKB-KW"/>
</dbReference>
<feature type="transmembrane region" description="Helical" evidence="15">
    <location>
        <begin position="402"/>
        <end position="424"/>
    </location>
</feature>
<feature type="binding site" evidence="13">
    <location>
        <begin position="122"/>
        <end position="125"/>
    </location>
    <ligand>
        <name>GTP</name>
        <dbReference type="ChEBI" id="CHEBI:37565"/>
        <label>1</label>
    </ligand>
</feature>
<reference evidence="17 18" key="1">
    <citation type="journal article" date="2019" name="Environ. Microbiol.">
        <title>Genomics insights into ecotype formation of ammonia-oxidizing archaea in the deep ocean.</title>
        <authorList>
            <person name="Wang Y."/>
            <person name="Huang J.M."/>
            <person name="Cui G.J."/>
            <person name="Nunoura T."/>
            <person name="Takaki Y."/>
            <person name="Li W.L."/>
            <person name="Li J."/>
            <person name="Gao Z.M."/>
            <person name="Takai K."/>
            <person name="Zhang A.Q."/>
            <person name="Stepanauskas R."/>
        </authorList>
    </citation>
    <scope>NUCLEOTIDE SEQUENCE [LARGE SCALE GENOMIC DNA]</scope>
    <source>
        <strain evidence="17 18">L15b</strain>
    </source>
</reference>
<feature type="transmembrane region" description="Helical" evidence="15">
    <location>
        <begin position="297"/>
        <end position="320"/>
    </location>
</feature>
<evidence type="ECO:0000256" key="6">
    <source>
        <dbReference type="ARBA" id="ARBA00022741"/>
    </source>
</evidence>
<proteinExistence type="predicted"/>
<dbReference type="InterPro" id="IPR011642">
    <property type="entry name" value="Gate_dom"/>
</dbReference>
<feature type="transmembrane region" description="Helical" evidence="15">
    <location>
        <begin position="641"/>
        <end position="665"/>
    </location>
</feature>
<comment type="caution">
    <text evidence="17">The sequence shown here is derived from an EMBL/GenBank/DDBJ whole genome shotgun (WGS) entry which is preliminary data.</text>
</comment>
<dbReference type="PROSITE" id="PS51711">
    <property type="entry name" value="G_FEOB"/>
    <property type="match status" value="1"/>
</dbReference>
<keyword evidence="14" id="KW-0479">Metal-binding</keyword>
<evidence type="ECO:0000256" key="8">
    <source>
        <dbReference type="ARBA" id="ARBA00023004"/>
    </source>
</evidence>
<feature type="transmembrane region" description="Helical" evidence="15">
    <location>
        <begin position="468"/>
        <end position="493"/>
    </location>
</feature>
<evidence type="ECO:0000256" key="1">
    <source>
        <dbReference type="ARBA" id="ARBA00004651"/>
    </source>
</evidence>
<keyword evidence="8" id="KW-0408">Iron</keyword>
<keyword evidence="9" id="KW-0406">Ion transport</keyword>
<evidence type="ECO:0000256" key="7">
    <source>
        <dbReference type="ARBA" id="ARBA00022989"/>
    </source>
</evidence>
<dbReference type="Pfam" id="PF07664">
    <property type="entry name" value="FeoB_C"/>
    <property type="match status" value="1"/>
</dbReference>
<evidence type="ECO:0000313" key="17">
    <source>
        <dbReference type="EMBL" id="NWJ42733.1"/>
    </source>
</evidence>
<keyword evidence="7 15" id="KW-1133">Transmembrane helix</keyword>
<dbReference type="PRINTS" id="PR00326">
    <property type="entry name" value="GTP1OBG"/>
</dbReference>
<dbReference type="SUPFAM" id="SSF52540">
    <property type="entry name" value="P-loop containing nucleoside triphosphate hydrolases"/>
    <property type="match status" value="1"/>
</dbReference>
<keyword evidence="3" id="KW-1003">Cell membrane</keyword>
<evidence type="ECO:0000259" key="16">
    <source>
        <dbReference type="PROSITE" id="PS51711"/>
    </source>
</evidence>
<sequence length="704" mass="77999">MNKPLIALIGNPNSGKTAIFNLLTGLSQKVSNYPGITIDRKIGSVSHNNINFDLLDLPGTYSITPETVDERIVSEQILTWIHHPELRPHAIVSVIDASNLSRNLFLTSQISELGIPLIIALNMMDRVREKKKEINIDALKLLFNAVAVVPMSASNKEGIHELKDAIITSMDTKLSESNLNVDIPSDVEAVISHIIKNLMSVLHISKKIATSISLRLITRDSSLSSYENLDLMDESEIKKLNELITQSRDRLGGIGYASNSIESILRYSWLDSQLAEKLIMTPLRIEKKTKSETVDKIITHPIFGPLIFLGVLYFIFQSIFTWASAPMDFIDSSFAVLGDWLVFTLPPGLLRDLLVEGIVAGVGAILIFLPQIIILILFLCLLEDSGYMARVAFMMDNFMSRVGLHGRSVLPLMSGYACAIPGIMAARTIDSWRERLITILVLPLMSCSARLPVYTLLISAFIPNQTVFGIFNLQGLTMVTMYLLGTCTAFVIAKIFTKFIPQKGNSSFVMELPPYRIPMLRSVFNEVFQRAKAFLTDAGKIIMAISIVLWILASFPKLESGESVSIHESYAGRIGHAIEPIIQPLGYDWKIGIALLTSFAAREVMVSTLATIYNVEKSGDDFISVKDALKNDKKPDGSPTFTVLVALSLMVFYVYAAQCMATFAIVKNETNSWKWPLLMIVYMSVLAYAGAFVVYQGGQLLGFT</sequence>
<feature type="domain" description="FeoB-type G" evidence="16">
    <location>
        <begin position="3"/>
        <end position="172"/>
    </location>
</feature>
<evidence type="ECO:0000313" key="18">
    <source>
        <dbReference type="Proteomes" id="UP000523105"/>
    </source>
</evidence>
<feature type="transmembrane region" description="Helical" evidence="15">
    <location>
        <begin position="436"/>
        <end position="462"/>
    </location>
</feature>
<feature type="binding site" evidence="14">
    <location>
        <position position="25"/>
    </location>
    <ligand>
        <name>Mg(2+)</name>
        <dbReference type="ChEBI" id="CHEBI:18420"/>
        <label>2</label>
    </ligand>
</feature>
<feature type="transmembrane region" description="Helical" evidence="15">
    <location>
        <begin position="538"/>
        <end position="555"/>
    </location>
</feature>
<evidence type="ECO:0000256" key="14">
    <source>
        <dbReference type="PIRSR" id="PIRSR603373-2"/>
    </source>
</evidence>
<organism evidence="17 18">
    <name type="scientific">Marine Group I thaumarchaeote</name>
    <dbReference type="NCBI Taxonomy" id="2511932"/>
    <lineage>
        <taxon>Archaea</taxon>
        <taxon>Nitrososphaerota</taxon>
        <taxon>Marine Group I</taxon>
    </lineage>
</organism>
<evidence type="ECO:0000256" key="9">
    <source>
        <dbReference type="ARBA" id="ARBA00023065"/>
    </source>
</evidence>
<feature type="transmembrane region" description="Helical" evidence="15">
    <location>
        <begin position="357"/>
        <end position="382"/>
    </location>
</feature>
<feature type="binding site" evidence="13">
    <location>
        <begin position="10"/>
        <end position="17"/>
    </location>
    <ligand>
        <name>GTP</name>
        <dbReference type="ChEBI" id="CHEBI:37565"/>
        <label>1</label>
    </ligand>
</feature>
<dbReference type="EMBL" id="JACASV010000002">
    <property type="protein sequence ID" value="NWJ42733.1"/>
    <property type="molecule type" value="Genomic_DNA"/>
</dbReference>
<dbReference type="Pfam" id="PF02421">
    <property type="entry name" value="FeoB_N"/>
    <property type="match status" value="1"/>
</dbReference>
<evidence type="ECO:0000256" key="2">
    <source>
        <dbReference type="ARBA" id="ARBA00022448"/>
    </source>
</evidence>
<dbReference type="InterPro" id="IPR030389">
    <property type="entry name" value="G_FEOB_dom"/>
</dbReference>
<keyword evidence="10 13" id="KW-0342">GTP-binding</keyword>
<keyword evidence="14" id="KW-0460">Magnesium</keyword>
<dbReference type="AlphaFoldDB" id="A0A7K4MME2"/>
<feature type="binding site" evidence="13">
    <location>
        <begin position="35"/>
        <end position="39"/>
    </location>
    <ligand>
        <name>GTP</name>
        <dbReference type="ChEBI" id="CHEBI:37565"/>
        <label>2</label>
    </ligand>
</feature>
<evidence type="ECO:0000256" key="12">
    <source>
        <dbReference type="NCBIfam" id="TIGR00437"/>
    </source>
</evidence>
<accession>A0A7K4MME2</accession>
<keyword evidence="11 15" id="KW-0472">Membrane</keyword>
<dbReference type="CDD" id="cd01879">
    <property type="entry name" value="FeoB"/>
    <property type="match status" value="1"/>
</dbReference>
<dbReference type="PANTHER" id="PTHR43185:SF1">
    <property type="entry name" value="FE(2+) TRANSPORTER FEOB"/>
    <property type="match status" value="1"/>
</dbReference>
<gene>
    <name evidence="17" type="primary">feoB</name>
    <name evidence="17" type="ORF">HX837_00660</name>
</gene>
<feature type="binding site" evidence="13">
    <location>
        <begin position="56"/>
        <end position="59"/>
    </location>
    <ligand>
        <name>GTP</name>
        <dbReference type="ChEBI" id="CHEBI:37565"/>
        <label>3</label>
    </ligand>
</feature>
<dbReference type="GO" id="GO:0015093">
    <property type="term" value="F:ferrous iron transmembrane transporter activity"/>
    <property type="evidence" value="ECO:0007669"/>
    <property type="project" value="UniProtKB-UniRule"/>
</dbReference>
<dbReference type="InterPro" id="IPR006073">
    <property type="entry name" value="GTP-bd"/>
</dbReference>
<name>A0A7K4MME2_9ARCH</name>
<dbReference type="NCBIfam" id="TIGR00437">
    <property type="entry name" value="feoB"/>
    <property type="match status" value="1"/>
</dbReference>
<dbReference type="Proteomes" id="UP000523105">
    <property type="component" value="Unassembled WGS sequence"/>
</dbReference>
<dbReference type="GO" id="GO:0005886">
    <property type="term" value="C:plasma membrane"/>
    <property type="evidence" value="ECO:0007669"/>
    <property type="project" value="UniProtKB-SubCell"/>
</dbReference>
<evidence type="ECO:0000256" key="10">
    <source>
        <dbReference type="ARBA" id="ARBA00023134"/>
    </source>
</evidence>
<evidence type="ECO:0000256" key="4">
    <source>
        <dbReference type="ARBA" id="ARBA00022496"/>
    </source>
</evidence>
<dbReference type="InterPro" id="IPR003373">
    <property type="entry name" value="Fe2_transport_prot-B"/>
</dbReference>
<dbReference type="Pfam" id="PF07670">
    <property type="entry name" value="Gate"/>
    <property type="match status" value="2"/>
</dbReference>
<keyword evidence="2" id="KW-0813">Transport</keyword>